<dbReference type="Proteomes" id="UP000323876">
    <property type="component" value="Unassembled WGS sequence"/>
</dbReference>
<protein>
    <recommendedName>
        <fullName evidence="4">Tat (Twin-arginine translocation) pathway signal sequence</fullName>
    </recommendedName>
</protein>
<dbReference type="AlphaFoldDB" id="A0A5N0E8L3"/>
<accession>A0A5N0E8L3</accession>
<evidence type="ECO:0008006" key="4">
    <source>
        <dbReference type="Google" id="ProtNLM"/>
    </source>
</evidence>
<name>A0A5N0E8L3_9NOCA</name>
<dbReference type="OrthoDB" id="3824322at2"/>
<feature type="transmembrane region" description="Helical" evidence="1">
    <location>
        <begin position="100"/>
        <end position="127"/>
    </location>
</feature>
<feature type="transmembrane region" description="Helical" evidence="1">
    <location>
        <begin position="67"/>
        <end position="88"/>
    </location>
</feature>
<feature type="transmembrane region" description="Helical" evidence="1">
    <location>
        <begin position="185"/>
        <end position="212"/>
    </location>
</feature>
<evidence type="ECO:0000313" key="2">
    <source>
        <dbReference type="EMBL" id="KAA8885283.1"/>
    </source>
</evidence>
<proteinExistence type="predicted"/>
<evidence type="ECO:0000256" key="1">
    <source>
        <dbReference type="SAM" id="Phobius"/>
    </source>
</evidence>
<keyword evidence="1" id="KW-0812">Transmembrane</keyword>
<reference evidence="2 3" key="1">
    <citation type="submission" date="2019-09" db="EMBL/GenBank/DDBJ databases">
        <authorList>
            <person name="Wang X."/>
        </authorList>
    </citation>
    <scope>NUCLEOTIDE SEQUENCE [LARGE SCALE GENOMIC DNA]</scope>
    <source>
        <strain evidence="2 3">CICC 11023</strain>
    </source>
</reference>
<gene>
    <name evidence="2" type="ORF">F3087_29445</name>
</gene>
<evidence type="ECO:0000313" key="3">
    <source>
        <dbReference type="Proteomes" id="UP000323876"/>
    </source>
</evidence>
<keyword evidence="3" id="KW-1185">Reference proteome</keyword>
<dbReference type="EMBL" id="VXLC01000016">
    <property type="protein sequence ID" value="KAA8885283.1"/>
    <property type="molecule type" value="Genomic_DNA"/>
</dbReference>
<comment type="caution">
    <text evidence="2">The sequence shown here is derived from an EMBL/GenBank/DDBJ whole genome shotgun (WGS) entry which is preliminary data.</text>
</comment>
<sequence>MLAIALAAAFVRAPRTLAANGPGGGFTEEGDLRDALRVAFVEYWSAGARDFPPSMARVVDYWFRYHIAKAAIAALLLIVLVALGARLWRAFLRTDGHTELGRAVLGAAAGFTTMLALGSTVLVMANIQGAVAPFASLLPMLTDGTADSALSLALEQIRQQLADSPNAGGRLSLILDLMISDFARYHAAMAVIAATVALILLALSVLCWRRFAGTSLADRRPRRLLASFGTLTAVLALATLVVAVANTGTAANPAPALAAFFAGGW</sequence>
<organism evidence="2 3">
    <name type="scientific">Nocardia colli</name>
    <dbReference type="NCBI Taxonomy" id="2545717"/>
    <lineage>
        <taxon>Bacteria</taxon>
        <taxon>Bacillati</taxon>
        <taxon>Actinomycetota</taxon>
        <taxon>Actinomycetes</taxon>
        <taxon>Mycobacteriales</taxon>
        <taxon>Nocardiaceae</taxon>
        <taxon>Nocardia</taxon>
    </lineage>
</organism>
<feature type="transmembrane region" description="Helical" evidence="1">
    <location>
        <begin position="224"/>
        <end position="245"/>
    </location>
</feature>
<keyword evidence="1" id="KW-1133">Transmembrane helix</keyword>
<keyword evidence="1" id="KW-0472">Membrane</keyword>